<evidence type="ECO:0000313" key="7">
    <source>
        <dbReference type="EnsemblMetazoa" id="GBRI017191-PA"/>
    </source>
</evidence>
<evidence type="ECO:0000256" key="2">
    <source>
        <dbReference type="ARBA" id="ARBA00010701"/>
    </source>
</evidence>
<dbReference type="Gene3D" id="3.40.50.1820">
    <property type="entry name" value="alpha/beta hydrolase"/>
    <property type="match status" value="1"/>
</dbReference>
<dbReference type="PANTHER" id="PTHR11610:SF173">
    <property type="entry name" value="LIPASE DOMAIN-CONTAINING PROTEIN-RELATED"/>
    <property type="match status" value="1"/>
</dbReference>
<keyword evidence="8" id="KW-1185">Reference proteome</keyword>
<dbReference type="InterPro" id="IPR029058">
    <property type="entry name" value="AB_hydrolase_fold"/>
</dbReference>
<dbReference type="VEuPathDB" id="VectorBase:GBRI017191"/>
<reference evidence="8" key="1">
    <citation type="submission" date="2014-03" db="EMBL/GenBank/DDBJ databases">
        <authorList>
            <person name="Aksoy S."/>
            <person name="Warren W."/>
            <person name="Wilson R.K."/>
        </authorList>
    </citation>
    <scope>NUCLEOTIDE SEQUENCE [LARGE SCALE GENOMIC DNA]</scope>
    <source>
        <strain evidence="8">IAEA</strain>
    </source>
</reference>
<feature type="domain" description="Lipase" evidence="6">
    <location>
        <begin position="105"/>
        <end position="290"/>
    </location>
</feature>
<comment type="similarity">
    <text evidence="2 4">Belongs to the AB hydrolase superfamily. Lipase family.</text>
</comment>
<evidence type="ECO:0000313" key="8">
    <source>
        <dbReference type="Proteomes" id="UP000091820"/>
    </source>
</evidence>
<evidence type="ECO:0000259" key="6">
    <source>
        <dbReference type="Pfam" id="PF00151"/>
    </source>
</evidence>
<dbReference type="AlphaFoldDB" id="A0A1A9WEZ5"/>
<dbReference type="EnsemblMetazoa" id="GBRI017191-RA">
    <property type="protein sequence ID" value="GBRI017191-PA"/>
    <property type="gene ID" value="GBRI017191"/>
</dbReference>
<evidence type="ECO:0000256" key="5">
    <source>
        <dbReference type="SAM" id="SignalP"/>
    </source>
</evidence>
<feature type="signal peptide" evidence="5">
    <location>
        <begin position="1"/>
        <end position="22"/>
    </location>
</feature>
<dbReference type="InterPro" id="IPR013818">
    <property type="entry name" value="Lipase"/>
</dbReference>
<evidence type="ECO:0000256" key="4">
    <source>
        <dbReference type="RuleBase" id="RU004262"/>
    </source>
</evidence>
<evidence type="ECO:0000256" key="3">
    <source>
        <dbReference type="ARBA" id="ARBA00022525"/>
    </source>
</evidence>
<name>A0A1A9WEZ5_9MUSC</name>
<accession>A0A1A9WEZ5</accession>
<dbReference type="GO" id="GO:0016298">
    <property type="term" value="F:lipase activity"/>
    <property type="evidence" value="ECO:0007669"/>
    <property type="project" value="InterPro"/>
</dbReference>
<sequence length="373" mass="43195">MEFYVGFQLWLILFFNNYHLEAFSFEDKYKENSFHRRKALIPNVKNPIDISYLEDYLHDEDNGIYGVTSKLRECPLGTTEPIDANPCFDKWLLSHNLYPYIKEELENVKFYLFKRGFRDCGQRIGHADCSLLTQNINKAIPTRILVHGWMTGSFSRDIKNAYIKKGDYNVIICDWSDHDDKISYDYIMRLIETVGSRLANFTRKLHEEAGINYNDIYIIGHSVGAQIAGVAGQYLKPHQYNTIFALDPAAPGIRSSIIRINSDAARYVETIQTNRLGFTKSNVNATFYPNYSFKQKDYLIRDLPQVRSYKLFAESINSRVRFSGIRCTRGERNNWECDRDKVYGEYLMGGEPSITKSGIFYVETNADSPYAMG</sequence>
<dbReference type="GO" id="GO:0016042">
    <property type="term" value="P:lipid catabolic process"/>
    <property type="evidence" value="ECO:0007669"/>
    <property type="project" value="TreeGrafter"/>
</dbReference>
<dbReference type="Proteomes" id="UP000091820">
    <property type="component" value="Unassembled WGS sequence"/>
</dbReference>
<feature type="chain" id="PRO_5008400289" description="Lipase domain-containing protein" evidence="5">
    <location>
        <begin position="23"/>
        <end position="373"/>
    </location>
</feature>
<protein>
    <recommendedName>
        <fullName evidence="6">Lipase domain-containing protein</fullName>
    </recommendedName>
</protein>
<organism evidence="7 8">
    <name type="scientific">Glossina brevipalpis</name>
    <dbReference type="NCBI Taxonomy" id="37001"/>
    <lineage>
        <taxon>Eukaryota</taxon>
        <taxon>Metazoa</taxon>
        <taxon>Ecdysozoa</taxon>
        <taxon>Arthropoda</taxon>
        <taxon>Hexapoda</taxon>
        <taxon>Insecta</taxon>
        <taxon>Pterygota</taxon>
        <taxon>Neoptera</taxon>
        <taxon>Endopterygota</taxon>
        <taxon>Diptera</taxon>
        <taxon>Brachycera</taxon>
        <taxon>Muscomorpha</taxon>
        <taxon>Hippoboscoidea</taxon>
        <taxon>Glossinidae</taxon>
        <taxon>Glossina</taxon>
    </lineage>
</organism>
<keyword evidence="5" id="KW-0732">Signal</keyword>
<dbReference type="GO" id="GO:0005615">
    <property type="term" value="C:extracellular space"/>
    <property type="evidence" value="ECO:0007669"/>
    <property type="project" value="TreeGrafter"/>
</dbReference>
<dbReference type="InterPro" id="IPR000734">
    <property type="entry name" value="TAG_lipase"/>
</dbReference>
<reference evidence="7" key="2">
    <citation type="submission" date="2020-05" db="UniProtKB">
        <authorList>
            <consortium name="EnsemblMetazoa"/>
        </authorList>
    </citation>
    <scope>IDENTIFICATION</scope>
    <source>
        <strain evidence="7">IAEA</strain>
    </source>
</reference>
<dbReference type="PANTHER" id="PTHR11610">
    <property type="entry name" value="LIPASE"/>
    <property type="match status" value="1"/>
</dbReference>
<evidence type="ECO:0000256" key="1">
    <source>
        <dbReference type="ARBA" id="ARBA00004613"/>
    </source>
</evidence>
<comment type="subcellular location">
    <subcellularLocation>
        <location evidence="1">Secreted</location>
    </subcellularLocation>
</comment>
<dbReference type="SUPFAM" id="SSF53474">
    <property type="entry name" value="alpha/beta-Hydrolases"/>
    <property type="match status" value="1"/>
</dbReference>
<dbReference type="GO" id="GO:0017171">
    <property type="term" value="F:serine hydrolase activity"/>
    <property type="evidence" value="ECO:0007669"/>
    <property type="project" value="TreeGrafter"/>
</dbReference>
<proteinExistence type="inferred from homology"/>
<dbReference type="PRINTS" id="PR00821">
    <property type="entry name" value="TAGLIPASE"/>
</dbReference>
<keyword evidence="3" id="KW-0964">Secreted</keyword>
<dbReference type="Pfam" id="PF00151">
    <property type="entry name" value="Lipase"/>
    <property type="match status" value="1"/>
</dbReference>